<dbReference type="GO" id="GO:0051707">
    <property type="term" value="P:response to other organism"/>
    <property type="evidence" value="ECO:0007669"/>
    <property type="project" value="UniProtKB-ARBA"/>
</dbReference>
<dbReference type="AlphaFoldDB" id="A0A6L5BBR1"/>
<keyword evidence="4" id="KW-0433">Leucine-rich repeat</keyword>
<dbReference type="Gene3D" id="3.80.10.10">
    <property type="entry name" value="Ribonuclease Inhibitor"/>
    <property type="match status" value="2"/>
</dbReference>
<keyword evidence="5" id="KW-0812">Transmembrane</keyword>
<dbReference type="PANTHER" id="PTHR48062">
    <property type="entry name" value="RECEPTOR-LIKE PROTEIN 14"/>
    <property type="match status" value="1"/>
</dbReference>
<evidence type="ECO:0000256" key="11">
    <source>
        <dbReference type="ARBA" id="ARBA00037847"/>
    </source>
</evidence>
<dbReference type="SMART" id="SM00369">
    <property type="entry name" value="LRR_TYP"/>
    <property type="match status" value="4"/>
</dbReference>
<keyword evidence="8" id="KW-1133">Transmembrane helix</keyword>
<evidence type="ECO:0000256" key="10">
    <source>
        <dbReference type="ARBA" id="ARBA00023180"/>
    </source>
</evidence>
<comment type="similarity">
    <text evidence="2">Belongs to the RLP family.</text>
</comment>
<dbReference type="GO" id="GO:0012505">
    <property type="term" value="C:endomembrane system"/>
    <property type="evidence" value="ECO:0007669"/>
    <property type="project" value="UniProtKB-SubCell"/>
</dbReference>
<dbReference type="Pfam" id="PF13855">
    <property type="entry name" value="LRR_8"/>
    <property type="match status" value="1"/>
</dbReference>
<evidence type="ECO:0000256" key="4">
    <source>
        <dbReference type="ARBA" id="ARBA00022614"/>
    </source>
</evidence>
<keyword evidence="9" id="KW-0472">Membrane</keyword>
<keyword evidence="3" id="KW-1003">Cell membrane</keyword>
<evidence type="ECO:0000256" key="5">
    <source>
        <dbReference type="ARBA" id="ARBA00022692"/>
    </source>
</evidence>
<evidence type="ECO:0000256" key="9">
    <source>
        <dbReference type="ARBA" id="ARBA00023136"/>
    </source>
</evidence>
<evidence type="ECO:0000256" key="3">
    <source>
        <dbReference type="ARBA" id="ARBA00022475"/>
    </source>
</evidence>
<keyword evidence="6" id="KW-0732">Signal</keyword>
<dbReference type="SUPFAM" id="SSF52058">
    <property type="entry name" value="L domain-like"/>
    <property type="match status" value="1"/>
</dbReference>
<sequence>MTTLTALDLSRNYFSGKVPSLAIMSQLSYLSLAHNNFTNNIPASFANLTSLTYLDLNHNRFSGIVPSWFMNLTRLTHLDLSYNPWKGSVPTSLSQIENLEFLNLFHANLSGIVELDIFLSLKKLTTLKLSQNYFSVVENNITNITLPQFKYLALSGCKMTKFPHFLQFQDELEDLFLDDNRIQGLIPEYIWNRSKESMDSVWLGGNQLTGFEHNPVVLPWTRLRLLALWNNMMEGRQAGIYEYHNPAINWGLDTLSRLRYYNHKQRIEPKAYVAASGDRQSDFNMLDSTKGITRGPGPHPA</sequence>
<organism evidence="12 13">
    <name type="scientific">Apium graveolens</name>
    <name type="common">Celery</name>
    <dbReference type="NCBI Taxonomy" id="4045"/>
    <lineage>
        <taxon>Eukaryota</taxon>
        <taxon>Viridiplantae</taxon>
        <taxon>Streptophyta</taxon>
        <taxon>Embryophyta</taxon>
        <taxon>Tracheophyta</taxon>
        <taxon>Spermatophyta</taxon>
        <taxon>Magnoliopsida</taxon>
        <taxon>eudicotyledons</taxon>
        <taxon>Gunneridae</taxon>
        <taxon>Pentapetalae</taxon>
        <taxon>asterids</taxon>
        <taxon>campanulids</taxon>
        <taxon>Apiales</taxon>
        <taxon>Apiaceae</taxon>
        <taxon>Apioideae</taxon>
        <taxon>apioid superclade</taxon>
        <taxon>Apieae</taxon>
        <taxon>Apium</taxon>
    </lineage>
</organism>
<protein>
    <recommendedName>
        <fullName evidence="14">Leucine-rich repeat-containing N-terminal plant-type domain-containing protein</fullName>
    </recommendedName>
</protein>
<evidence type="ECO:0000256" key="7">
    <source>
        <dbReference type="ARBA" id="ARBA00022737"/>
    </source>
</evidence>
<keyword evidence="7" id="KW-0677">Repeat</keyword>
<gene>
    <name evidence="12" type="ORF">AG4045_027934</name>
</gene>
<evidence type="ECO:0000256" key="2">
    <source>
        <dbReference type="ARBA" id="ARBA00009592"/>
    </source>
</evidence>
<dbReference type="GO" id="GO:0006952">
    <property type="term" value="P:defense response"/>
    <property type="evidence" value="ECO:0007669"/>
    <property type="project" value="UniProtKB-ARBA"/>
</dbReference>
<dbReference type="PANTHER" id="PTHR48062:SF52">
    <property type="entry name" value="RECEPTOR-LIKE PROTEIN 8-RELATED"/>
    <property type="match status" value="1"/>
</dbReference>
<comment type="caution">
    <text evidence="12">The sequence shown here is derived from an EMBL/GenBank/DDBJ whole genome shotgun (WGS) entry which is preliminary data.</text>
</comment>
<dbReference type="GO" id="GO:0005886">
    <property type="term" value="C:plasma membrane"/>
    <property type="evidence" value="ECO:0007669"/>
    <property type="project" value="UniProtKB-SubCell"/>
</dbReference>
<dbReference type="Pfam" id="PF00560">
    <property type="entry name" value="LRR_1"/>
    <property type="match status" value="3"/>
</dbReference>
<evidence type="ECO:0000313" key="12">
    <source>
        <dbReference type="EMBL" id="KAF1001464.1"/>
    </source>
</evidence>
<evidence type="ECO:0008006" key="14">
    <source>
        <dbReference type="Google" id="ProtNLM"/>
    </source>
</evidence>
<evidence type="ECO:0000256" key="6">
    <source>
        <dbReference type="ARBA" id="ARBA00022729"/>
    </source>
</evidence>
<evidence type="ECO:0000256" key="1">
    <source>
        <dbReference type="ARBA" id="ARBA00004236"/>
    </source>
</evidence>
<reference evidence="12" key="1">
    <citation type="submission" date="2020-01" db="EMBL/GenBank/DDBJ databases">
        <title>The Celery Genome Sequence Reveals Sequential Paleo-tetraploidization, Resistance Gene Elimination, Karyotype Evolution, and Functional Innovation in Apiales.</title>
        <authorList>
            <person name="Song X."/>
        </authorList>
    </citation>
    <scope>NUCLEOTIDE SEQUENCE</scope>
    <source>
        <tissue evidence="12">Leaf</tissue>
    </source>
</reference>
<evidence type="ECO:0000313" key="13">
    <source>
        <dbReference type="Proteomes" id="UP000593563"/>
    </source>
</evidence>
<keyword evidence="10" id="KW-0325">Glycoprotein</keyword>
<dbReference type="InterPro" id="IPR003591">
    <property type="entry name" value="Leu-rich_rpt_typical-subtyp"/>
</dbReference>
<dbReference type="InterPro" id="IPR032675">
    <property type="entry name" value="LRR_dom_sf"/>
</dbReference>
<dbReference type="InterPro" id="IPR051502">
    <property type="entry name" value="RLP_Defense_Trigger"/>
</dbReference>
<accession>A0A6L5BBR1</accession>
<keyword evidence="13" id="KW-1185">Reference proteome</keyword>
<dbReference type="FunFam" id="3.80.10.10:FF:000041">
    <property type="entry name" value="LRR receptor-like serine/threonine-protein kinase ERECTA"/>
    <property type="match status" value="1"/>
</dbReference>
<name>A0A6L5BBR1_APIGR</name>
<dbReference type="Proteomes" id="UP000593563">
    <property type="component" value="Unassembled WGS sequence"/>
</dbReference>
<dbReference type="InterPro" id="IPR001611">
    <property type="entry name" value="Leu-rich_rpt"/>
</dbReference>
<dbReference type="EMBL" id="WRXP01004273">
    <property type="protein sequence ID" value="KAF1001464.1"/>
    <property type="molecule type" value="Genomic_DNA"/>
</dbReference>
<comment type="subcellular location">
    <subcellularLocation>
        <location evidence="1">Cell membrane</location>
    </subcellularLocation>
    <subcellularLocation>
        <location evidence="11">Endomembrane system</location>
        <topology evidence="11">Single-pass membrane protein</topology>
    </subcellularLocation>
</comment>
<evidence type="ECO:0000256" key="8">
    <source>
        <dbReference type="ARBA" id="ARBA00022989"/>
    </source>
</evidence>
<proteinExistence type="inferred from homology"/>